<feature type="compositionally biased region" description="Polar residues" evidence="1">
    <location>
        <begin position="76"/>
        <end position="85"/>
    </location>
</feature>
<protein>
    <submittedName>
        <fullName evidence="2">Uncharacterized protein</fullName>
    </submittedName>
</protein>
<feature type="compositionally biased region" description="Basic and acidic residues" evidence="1">
    <location>
        <begin position="45"/>
        <end position="60"/>
    </location>
</feature>
<feature type="compositionally biased region" description="Low complexity" evidence="1">
    <location>
        <begin position="33"/>
        <end position="43"/>
    </location>
</feature>
<accession>A0A8H8DEY4</accession>
<sequence>MRPEEPGAMTDTDVAHRTRSCNGGEGGIDKEALSPASSASSSSETRPRLEMDTKDDDTKGIAKPGAGDRGAGDLQGATTAPTSSSKVDRGKAGRLHAPQPAGQTGDRHIHMEGRHYAGNRQPHQVQLGNGSVRAVC</sequence>
<dbReference type="Proteomes" id="UP000673691">
    <property type="component" value="Unassembled WGS sequence"/>
</dbReference>
<name>A0A8H8DEY4_9FUNG</name>
<evidence type="ECO:0000313" key="2">
    <source>
        <dbReference type="EMBL" id="KAG5455813.1"/>
    </source>
</evidence>
<evidence type="ECO:0000313" key="3">
    <source>
        <dbReference type="Proteomes" id="UP000673691"/>
    </source>
</evidence>
<dbReference type="AlphaFoldDB" id="A0A8H8DEY4"/>
<comment type="caution">
    <text evidence="2">The sequence shown here is derived from an EMBL/GenBank/DDBJ whole genome shotgun (WGS) entry which is preliminary data.</text>
</comment>
<evidence type="ECO:0000256" key="1">
    <source>
        <dbReference type="SAM" id="MobiDB-lite"/>
    </source>
</evidence>
<organism evidence="2 3">
    <name type="scientific">Olpidium bornovanus</name>
    <dbReference type="NCBI Taxonomy" id="278681"/>
    <lineage>
        <taxon>Eukaryota</taxon>
        <taxon>Fungi</taxon>
        <taxon>Fungi incertae sedis</taxon>
        <taxon>Olpidiomycota</taxon>
        <taxon>Olpidiomycotina</taxon>
        <taxon>Olpidiomycetes</taxon>
        <taxon>Olpidiales</taxon>
        <taxon>Olpidiaceae</taxon>
        <taxon>Olpidium</taxon>
    </lineage>
</organism>
<dbReference type="EMBL" id="JAEFCI010012750">
    <property type="protein sequence ID" value="KAG5455813.1"/>
    <property type="molecule type" value="Genomic_DNA"/>
</dbReference>
<reference evidence="2 3" key="1">
    <citation type="journal article" name="Sci. Rep.">
        <title>Genome-scale phylogenetic analyses confirm Olpidium as the closest living zoosporic fungus to the non-flagellated, terrestrial fungi.</title>
        <authorList>
            <person name="Chang Y."/>
            <person name="Rochon D."/>
            <person name="Sekimoto S."/>
            <person name="Wang Y."/>
            <person name="Chovatia M."/>
            <person name="Sandor L."/>
            <person name="Salamov A."/>
            <person name="Grigoriev I.V."/>
            <person name="Stajich J.E."/>
            <person name="Spatafora J.W."/>
        </authorList>
    </citation>
    <scope>NUCLEOTIDE SEQUENCE [LARGE SCALE GENOMIC DNA]</scope>
    <source>
        <strain evidence="2">S191</strain>
    </source>
</reference>
<keyword evidence="3" id="KW-1185">Reference proteome</keyword>
<proteinExistence type="predicted"/>
<gene>
    <name evidence="2" type="ORF">BJ554DRAFT_4635</name>
</gene>
<feature type="region of interest" description="Disordered" evidence="1">
    <location>
        <begin position="1"/>
        <end position="107"/>
    </location>
</feature>